<dbReference type="InterPro" id="IPR006045">
    <property type="entry name" value="Cupin_1"/>
</dbReference>
<feature type="binding site" evidence="9">
    <location>
        <position position="27"/>
    </location>
    <ligand>
        <name>Mn(2+)</name>
        <dbReference type="ChEBI" id="CHEBI:29035"/>
    </ligand>
</feature>
<dbReference type="CDD" id="cd02241">
    <property type="entry name" value="cupin_OxOx"/>
    <property type="match status" value="1"/>
</dbReference>
<evidence type="ECO:0000256" key="4">
    <source>
        <dbReference type="ARBA" id="ARBA00022525"/>
    </source>
</evidence>
<comment type="similarity">
    <text evidence="2 10">Belongs to the germin family.</text>
</comment>
<keyword evidence="7 8" id="KW-0464">Manganese</keyword>
<dbReference type="Proteomes" id="UP001370490">
    <property type="component" value="Unassembled WGS sequence"/>
</dbReference>
<keyword evidence="4 10" id="KW-0964">Secreted</keyword>
<dbReference type="InterPro" id="IPR011051">
    <property type="entry name" value="RmlC_Cupin_sf"/>
</dbReference>
<dbReference type="PROSITE" id="PS00725">
    <property type="entry name" value="GERMIN"/>
    <property type="match status" value="1"/>
</dbReference>
<keyword evidence="3 10" id="KW-0052">Apoplast</keyword>
<evidence type="ECO:0000256" key="3">
    <source>
        <dbReference type="ARBA" id="ARBA00022523"/>
    </source>
</evidence>
<evidence type="ECO:0000256" key="9">
    <source>
        <dbReference type="PIRSR" id="PIRSR601929-2"/>
    </source>
</evidence>
<protein>
    <recommendedName>
        <fullName evidence="10">Germin-like protein</fullName>
    </recommendedName>
</protein>
<dbReference type="AlphaFoldDB" id="A0AAN8YZZ1"/>
<dbReference type="GO" id="GO:0030145">
    <property type="term" value="F:manganese ion binding"/>
    <property type="evidence" value="ECO:0007669"/>
    <property type="project" value="UniProtKB-UniRule"/>
</dbReference>
<gene>
    <name evidence="12" type="ORF">RJ641_015255</name>
</gene>
<dbReference type="InterPro" id="IPR014710">
    <property type="entry name" value="RmlC-like_jellyroll"/>
</dbReference>
<keyword evidence="13" id="KW-1185">Reference proteome</keyword>
<evidence type="ECO:0000256" key="6">
    <source>
        <dbReference type="ARBA" id="ARBA00023157"/>
    </source>
</evidence>
<dbReference type="GO" id="GO:0048046">
    <property type="term" value="C:apoplast"/>
    <property type="evidence" value="ECO:0007669"/>
    <property type="project" value="UniProtKB-SubCell"/>
</dbReference>
<feature type="binding site" evidence="8">
    <location>
        <position position="17"/>
    </location>
    <ligand>
        <name>oxalate</name>
        <dbReference type="ChEBI" id="CHEBI:30623"/>
    </ligand>
</feature>
<dbReference type="PANTHER" id="PTHR31238">
    <property type="entry name" value="GERMIN-LIKE PROTEIN SUBFAMILY 3 MEMBER 3"/>
    <property type="match status" value="1"/>
</dbReference>
<dbReference type="SMART" id="SM00835">
    <property type="entry name" value="Cupin_1"/>
    <property type="match status" value="1"/>
</dbReference>
<evidence type="ECO:0000256" key="1">
    <source>
        <dbReference type="ARBA" id="ARBA00004271"/>
    </source>
</evidence>
<dbReference type="Gene3D" id="2.60.120.10">
    <property type="entry name" value="Jelly Rolls"/>
    <property type="match status" value="1"/>
</dbReference>
<keyword evidence="6" id="KW-1015">Disulfide bond</keyword>
<evidence type="ECO:0000256" key="2">
    <source>
        <dbReference type="ARBA" id="ARBA00007456"/>
    </source>
</evidence>
<dbReference type="InterPro" id="IPR001929">
    <property type="entry name" value="Germin"/>
</dbReference>
<proteinExistence type="inferred from homology"/>
<evidence type="ECO:0000259" key="11">
    <source>
        <dbReference type="SMART" id="SM00835"/>
    </source>
</evidence>
<evidence type="ECO:0000256" key="10">
    <source>
        <dbReference type="RuleBase" id="RU366015"/>
    </source>
</evidence>
<feature type="binding site" evidence="8">
    <location>
        <position position="22"/>
    </location>
    <ligand>
        <name>oxalate</name>
        <dbReference type="ChEBI" id="CHEBI:30623"/>
    </ligand>
</feature>
<reference evidence="12 13" key="1">
    <citation type="submission" date="2023-12" db="EMBL/GenBank/DDBJ databases">
        <title>A high-quality genome assembly for Dillenia turbinata (Dilleniales).</title>
        <authorList>
            <person name="Chanderbali A."/>
        </authorList>
    </citation>
    <scope>NUCLEOTIDE SEQUENCE [LARGE SCALE GENOMIC DNA]</scope>
    <source>
        <strain evidence="12">LSX21</strain>
        <tissue evidence="12">Leaf</tissue>
    </source>
</reference>
<evidence type="ECO:0000313" key="13">
    <source>
        <dbReference type="Proteomes" id="UP001370490"/>
    </source>
</evidence>
<evidence type="ECO:0000256" key="5">
    <source>
        <dbReference type="ARBA" id="ARBA00022723"/>
    </source>
</evidence>
<dbReference type="SUPFAM" id="SSF51182">
    <property type="entry name" value="RmlC-like cupins"/>
    <property type="match status" value="1"/>
</dbReference>
<evidence type="ECO:0000313" key="12">
    <source>
        <dbReference type="EMBL" id="KAK6919351.1"/>
    </source>
</evidence>
<keyword evidence="5 8" id="KW-0479">Metal-binding</keyword>
<name>A0AAN8YZZ1_9MAGN</name>
<dbReference type="PRINTS" id="PR00325">
    <property type="entry name" value="GERMIN"/>
</dbReference>
<feature type="domain" description="Cupin type-1" evidence="11">
    <location>
        <begin position="1"/>
        <end position="102"/>
    </location>
</feature>
<organism evidence="12 13">
    <name type="scientific">Dillenia turbinata</name>
    <dbReference type="NCBI Taxonomy" id="194707"/>
    <lineage>
        <taxon>Eukaryota</taxon>
        <taxon>Viridiplantae</taxon>
        <taxon>Streptophyta</taxon>
        <taxon>Embryophyta</taxon>
        <taxon>Tracheophyta</taxon>
        <taxon>Spermatophyta</taxon>
        <taxon>Magnoliopsida</taxon>
        <taxon>eudicotyledons</taxon>
        <taxon>Gunneridae</taxon>
        <taxon>Pentapetalae</taxon>
        <taxon>Dilleniales</taxon>
        <taxon>Dilleniaceae</taxon>
        <taxon>Dillenia</taxon>
    </lineage>
</organism>
<accession>A0AAN8YZZ1</accession>
<evidence type="ECO:0000256" key="7">
    <source>
        <dbReference type="ARBA" id="ARBA00023211"/>
    </source>
</evidence>
<dbReference type="EMBL" id="JBAMMX010000021">
    <property type="protein sequence ID" value="KAK6919351.1"/>
    <property type="molecule type" value="Genomic_DNA"/>
</dbReference>
<dbReference type="InterPro" id="IPR019780">
    <property type="entry name" value="Germin_Mn-BS"/>
</dbReference>
<evidence type="ECO:0000256" key="8">
    <source>
        <dbReference type="PIRSR" id="PIRSR601929-1"/>
    </source>
</evidence>
<feature type="binding site" evidence="9">
    <location>
        <position position="22"/>
    </location>
    <ligand>
        <name>Mn(2+)</name>
        <dbReference type="ChEBI" id="CHEBI:29035"/>
    </ligand>
</feature>
<comment type="subcellular location">
    <subcellularLocation>
        <location evidence="1 10">Secreted</location>
        <location evidence="1 10">Extracellular space</location>
        <location evidence="1 10">Apoplast</location>
    </subcellularLocation>
</comment>
<comment type="caution">
    <text evidence="12">The sequence shown here is derived from an EMBL/GenBank/DDBJ whole genome shotgun (WGS) entry which is preliminary data.</text>
</comment>
<sequence>MLGFSMACLDFAARGINPPHTHPQATEILTVLKGSLMVGFVTSAPENRLIIKVLKKGDVFVLPIGLVQFQQNVGSGKAVAIAALSSQNPGVITLANFVILVES</sequence>
<feature type="binding site" evidence="8">
    <location>
        <position position="27"/>
    </location>
    <ligand>
        <name>oxalate</name>
        <dbReference type="ChEBI" id="CHEBI:30623"/>
    </ligand>
</feature>
<feature type="binding site" evidence="9">
    <location>
        <position position="20"/>
    </location>
    <ligand>
        <name>Mn(2+)</name>
        <dbReference type="ChEBI" id="CHEBI:29035"/>
    </ligand>
</feature>
<dbReference type="Pfam" id="PF00190">
    <property type="entry name" value="Cupin_1"/>
    <property type="match status" value="1"/>
</dbReference>